<accession>A0A0G0H343</accession>
<evidence type="ECO:0000256" key="1">
    <source>
        <dbReference type="ARBA" id="ARBA00005854"/>
    </source>
</evidence>
<dbReference type="Gene3D" id="3.40.50.720">
    <property type="entry name" value="NAD(P)-binding Rossmann-like Domain"/>
    <property type="match status" value="2"/>
</dbReference>
<protein>
    <submittedName>
        <fullName evidence="7">Glyoxylate reductase</fullName>
    </submittedName>
</protein>
<evidence type="ECO:0000313" key="8">
    <source>
        <dbReference type="Proteomes" id="UP000034471"/>
    </source>
</evidence>
<gene>
    <name evidence="7" type="ORF">US54_C0029G0005</name>
</gene>
<dbReference type="Pfam" id="PF02826">
    <property type="entry name" value="2-Hacid_dh_C"/>
    <property type="match status" value="1"/>
</dbReference>
<dbReference type="Pfam" id="PF00389">
    <property type="entry name" value="2-Hacid_dh"/>
    <property type="match status" value="1"/>
</dbReference>
<dbReference type="GO" id="GO:0051287">
    <property type="term" value="F:NAD binding"/>
    <property type="evidence" value="ECO:0007669"/>
    <property type="project" value="InterPro"/>
</dbReference>
<keyword evidence="3" id="KW-0520">NAD</keyword>
<dbReference type="SUPFAM" id="SSF52283">
    <property type="entry name" value="Formate/glycerate dehydrogenase catalytic domain-like"/>
    <property type="match status" value="1"/>
</dbReference>
<dbReference type="InterPro" id="IPR050418">
    <property type="entry name" value="D-iso_2-hydroxyacid_DH_PdxB"/>
</dbReference>
<reference evidence="7 8" key="1">
    <citation type="journal article" date="2015" name="Nature">
        <title>rRNA introns, odd ribosomes, and small enigmatic genomes across a large radiation of phyla.</title>
        <authorList>
            <person name="Brown C.T."/>
            <person name="Hug L.A."/>
            <person name="Thomas B.C."/>
            <person name="Sharon I."/>
            <person name="Castelle C.J."/>
            <person name="Singh A."/>
            <person name="Wilkins M.J."/>
            <person name="Williams K.H."/>
            <person name="Banfield J.F."/>
        </authorList>
    </citation>
    <scope>NUCLEOTIDE SEQUENCE [LARGE SCALE GENOMIC DNA]</scope>
</reference>
<evidence type="ECO:0000259" key="6">
    <source>
        <dbReference type="Pfam" id="PF02826"/>
    </source>
</evidence>
<dbReference type="InterPro" id="IPR029752">
    <property type="entry name" value="D-isomer_DH_CS1"/>
</dbReference>
<dbReference type="PANTHER" id="PTHR43761">
    <property type="entry name" value="D-ISOMER SPECIFIC 2-HYDROXYACID DEHYDROGENASE FAMILY PROTEIN (AFU_ORTHOLOGUE AFUA_1G13630)"/>
    <property type="match status" value="1"/>
</dbReference>
<dbReference type="PROSITE" id="PS00065">
    <property type="entry name" value="D_2_HYDROXYACID_DH_1"/>
    <property type="match status" value="1"/>
</dbReference>
<evidence type="ECO:0000256" key="4">
    <source>
        <dbReference type="RuleBase" id="RU003719"/>
    </source>
</evidence>
<proteinExistence type="inferred from homology"/>
<dbReference type="Proteomes" id="UP000034471">
    <property type="component" value="Unassembled WGS sequence"/>
</dbReference>
<comment type="similarity">
    <text evidence="1 4">Belongs to the D-isomer specific 2-hydroxyacid dehydrogenase family.</text>
</comment>
<dbReference type="GO" id="GO:0016616">
    <property type="term" value="F:oxidoreductase activity, acting on the CH-OH group of donors, NAD or NADP as acceptor"/>
    <property type="evidence" value="ECO:0007669"/>
    <property type="project" value="InterPro"/>
</dbReference>
<dbReference type="InterPro" id="IPR006139">
    <property type="entry name" value="D-isomer_2_OHA_DH_cat_dom"/>
</dbReference>
<name>A0A0G0H343_9BACT</name>
<feature type="domain" description="D-isomer specific 2-hydroxyacid dehydrogenase NAD-binding" evidence="6">
    <location>
        <begin position="118"/>
        <end position="277"/>
    </location>
</feature>
<evidence type="ECO:0000313" key="7">
    <source>
        <dbReference type="EMBL" id="KKQ37638.1"/>
    </source>
</evidence>
<dbReference type="EMBL" id="LBTJ01000029">
    <property type="protein sequence ID" value="KKQ37638.1"/>
    <property type="molecule type" value="Genomic_DNA"/>
</dbReference>
<dbReference type="PANTHER" id="PTHR43761:SF1">
    <property type="entry name" value="D-ISOMER SPECIFIC 2-HYDROXYACID DEHYDROGENASE CATALYTIC DOMAIN-CONTAINING PROTEIN-RELATED"/>
    <property type="match status" value="1"/>
</dbReference>
<dbReference type="STRING" id="1618481.US54_C0029G0005"/>
<dbReference type="InterPro" id="IPR036291">
    <property type="entry name" value="NAD(P)-bd_dom_sf"/>
</dbReference>
<evidence type="ECO:0000256" key="2">
    <source>
        <dbReference type="ARBA" id="ARBA00023002"/>
    </source>
</evidence>
<dbReference type="SUPFAM" id="SSF51735">
    <property type="entry name" value="NAD(P)-binding Rossmann-fold domains"/>
    <property type="match status" value="1"/>
</dbReference>
<feature type="domain" description="D-isomer specific 2-hydroxyacid dehydrogenase catalytic" evidence="5">
    <location>
        <begin position="19"/>
        <end position="311"/>
    </location>
</feature>
<keyword evidence="2 4" id="KW-0560">Oxidoreductase</keyword>
<dbReference type="PATRIC" id="fig|1618481.3.peg.618"/>
<sequence length="314" mass="34687">MKVVVIYPQSFFSGSQQQKLSPLGEVFYSEAREELSTEQLDELSEDAEVLAIGPGPFGGFEKAKEKVTATLGKLPNLKGLCLSTTAYGWIDLDYCKTKNIPVCNVPGYSRESVAEHTLALLLNLAKRIIVTDRKTQLGKYKLEIGFELKGKTLGIIGLGNIGSRVAELAQCIGMNVIAYNRSPKNIPGVEMKSLEEVIKESDAITLHTIDSEETKNMIDKDQLTMMKDNVIIVNTVDRSLVNEQAMAEAIKSKKIYGYAYEAEDLQNAPLAGLENVIGLKGFGWFTKEALENLAQIWVDNIESIVNDKPQNTVY</sequence>
<dbReference type="InterPro" id="IPR006140">
    <property type="entry name" value="D-isomer_DH_NAD-bd"/>
</dbReference>
<dbReference type="AlphaFoldDB" id="A0A0G0H343"/>
<organism evidence="7 8">
    <name type="scientific">Candidatus Roizmanbacteria bacterium GW2011_GWA2_37_7</name>
    <dbReference type="NCBI Taxonomy" id="1618481"/>
    <lineage>
        <taxon>Bacteria</taxon>
        <taxon>Candidatus Roizmaniibacteriota</taxon>
    </lineage>
</organism>
<evidence type="ECO:0000256" key="3">
    <source>
        <dbReference type="ARBA" id="ARBA00023027"/>
    </source>
</evidence>
<evidence type="ECO:0000259" key="5">
    <source>
        <dbReference type="Pfam" id="PF00389"/>
    </source>
</evidence>
<comment type="caution">
    <text evidence="7">The sequence shown here is derived from an EMBL/GenBank/DDBJ whole genome shotgun (WGS) entry which is preliminary data.</text>
</comment>